<reference evidence="2" key="1">
    <citation type="submission" date="2016-11" db="UniProtKB">
        <authorList>
            <consortium name="WormBaseParasite"/>
        </authorList>
    </citation>
    <scope>IDENTIFICATION</scope>
</reference>
<dbReference type="AlphaFoldDB" id="A0A1I7WQ15"/>
<proteinExistence type="predicted"/>
<sequence>MSKSIYCVSLVAILSAFEEETRHVKRYIQEENSQAKQFITFVRKEMEERFRRCWEDATLLKATIVDPRYAYSTAVLSESTWDTAEAHLVSWSIGAPPSSVSSERLFSKAGLLFNNKLRANLSGPRAEQCLLLIARNTSETNFFFFLNETVFRIIRRKLSHHKMSQANFQVEKTDCDELEIEEEENEEHDEDDDEWIRCEEIEQLYNEASDDSGRKNSNYFLIS</sequence>
<organism evidence="1 2">
    <name type="scientific">Heterorhabditis bacteriophora</name>
    <name type="common">Entomopathogenic nematode worm</name>
    <dbReference type="NCBI Taxonomy" id="37862"/>
    <lineage>
        <taxon>Eukaryota</taxon>
        <taxon>Metazoa</taxon>
        <taxon>Ecdysozoa</taxon>
        <taxon>Nematoda</taxon>
        <taxon>Chromadorea</taxon>
        <taxon>Rhabditida</taxon>
        <taxon>Rhabditina</taxon>
        <taxon>Rhabditomorpha</taxon>
        <taxon>Strongyloidea</taxon>
        <taxon>Heterorhabditidae</taxon>
        <taxon>Heterorhabditis</taxon>
    </lineage>
</organism>
<keyword evidence="1" id="KW-1185">Reference proteome</keyword>
<evidence type="ECO:0000313" key="1">
    <source>
        <dbReference type="Proteomes" id="UP000095283"/>
    </source>
</evidence>
<evidence type="ECO:0000313" key="2">
    <source>
        <dbReference type="WBParaSite" id="Hba_07248"/>
    </source>
</evidence>
<protein>
    <submittedName>
        <fullName evidence="2">Dimer_Tnp_hAT domain-containing protein</fullName>
    </submittedName>
</protein>
<dbReference type="Proteomes" id="UP000095283">
    <property type="component" value="Unplaced"/>
</dbReference>
<dbReference type="SUPFAM" id="SSF53098">
    <property type="entry name" value="Ribonuclease H-like"/>
    <property type="match status" value="1"/>
</dbReference>
<accession>A0A1I7WQ15</accession>
<dbReference type="WBParaSite" id="Hba_07248">
    <property type="protein sequence ID" value="Hba_07248"/>
    <property type="gene ID" value="Hba_07248"/>
</dbReference>
<name>A0A1I7WQ15_HETBA</name>
<dbReference type="InterPro" id="IPR012337">
    <property type="entry name" value="RNaseH-like_sf"/>
</dbReference>